<accession>A0A2G6MPW3</accession>
<dbReference type="AlphaFoldDB" id="A0A2G6MPW3"/>
<dbReference type="Proteomes" id="UP000231203">
    <property type="component" value="Unassembled WGS sequence"/>
</dbReference>
<protein>
    <submittedName>
        <fullName evidence="2">Uncharacterized protein</fullName>
    </submittedName>
</protein>
<evidence type="ECO:0000313" key="3">
    <source>
        <dbReference type="Proteomes" id="UP000231203"/>
    </source>
</evidence>
<evidence type="ECO:0000256" key="1">
    <source>
        <dbReference type="SAM" id="Phobius"/>
    </source>
</evidence>
<name>A0A2G6MPW3_9BACT</name>
<gene>
    <name evidence="2" type="ORF">CSA25_06810</name>
</gene>
<reference evidence="2 3" key="1">
    <citation type="submission" date="2017-10" db="EMBL/GenBank/DDBJ databases">
        <title>Novel microbial diversity and functional potential in the marine mammal oral microbiome.</title>
        <authorList>
            <person name="Dudek N.K."/>
            <person name="Sun C.L."/>
            <person name="Burstein D."/>
            <person name="Kantor R.S."/>
            <person name="Aliaga Goltsman D.S."/>
            <person name="Bik E.M."/>
            <person name="Thomas B.C."/>
            <person name="Banfield J.F."/>
            <person name="Relman D.A."/>
        </authorList>
    </citation>
    <scope>NUCLEOTIDE SEQUENCE [LARGE SCALE GENOMIC DNA]</scope>
    <source>
        <strain evidence="2">DOLJORAL78_47_202</strain>
    </source>
</reference>
<organism evidence="2 3">
    <name type="scientific">Desulfobacter postgatei</name>
    <dbReference type="NCBI Taxonomy" id="2293"/>
    <lineage>
        <taxon>Bacteria</taxon>
        <taxon>Pseudomonadati</taxon>
        <taxon>Thermodesulfobacteriota</taxon>
        <taxon>Desulfobacteria</taxon>
        <taxon>Desulfobacterales</taxon>
        <taxon>Desulfobacteraceae</taxon>
        <taxon>Desulfobacter</taxon>
    </lineage>
</organism>
<proteinExistence type="predicted"/>
<feature type="transmembrane region" description="Helical" evidence="1">
    <location>
        <begin position="30"/>
        <end position="54"/>
    </location>
</feature>
<dbReference type="EMBL" id="PDTI01000063">
    <property type="protein sequence ID" value="PIE62124.1"/>
    <property type="molecule type" value="Genomic_DNA"/>
</dbReference>
<keyword evidence="1" id="KW-0472">Membrane</keyword>
<evidence type="ECO:0000313" key="2">
    <source>
        <dbReference type="EMBL" id="PIE62124.1"/>
    </source>
</evidence>
<keyword evidence="1" id="KW-0812">Transmembrane</keyword>
<comment type="caution">
    <text evidence="2">The sequence shown here is derived from an EMBL/GenBank/DDBJ whole genome shotgun (WGS) entry which is preliminary data.</text>
</comment>
<keyword evidence="1" id="KW-1133">Transmembrane helix</keyword>
<sequence>MKYTFVFIFVLSLTAGGVFGYYNHYGWIGYTIAFSVSGFIGSSIIAVLFSYLYLFQKDTVEPESIPSEKTISYQHDIKKMEK</sequence>